<comment type="caution">
    <text evidence="5">The sequence shown here is derived from an EMBL/GenBank/DDBJ whole genome shotgun (WGS) entry which is preliminary data.</text>
</comment>
<proteinExistence type="predicted"/>
<feature type="domain" description="N-acetyltransferase" evidence="4">
    <location>
        <begin position="1"/>
        <end position="139"/>
    </location>
</feature>
<dbReference type="InterPro" id="IPR000182">
    <property type="entry name" value="GNAT_dom"/>
</dbReference>
<keyword evidence="1 5" id="KW-0808">Transferase</keyword>
<evidence type="ECO:0000259" key="4">
    <source>
        <dbReference type="PROSITE" id="PS51186"/>
    </source>
</evidence>
<dbReference type="AlphaFoldDB" id="A0A9X1Y3G9"/>
<dbReference type="InterPro" id="IPR050680">
    <property type="entry name" value="YpeA/RimI_acetyltransf"/>
</dbReference>
<dbReference type="Gene3D" id="3.40.630.30">
    <property type="match status" value="1"/>
</dbReference>
<evidence type="ECO:0000256" key="2">
    <source>
        <dbReference type="ARBA" id="ARBA00023315"/>
    </source>
</evidence>
<name>A0A9X1Y3G9_9PROT</name>
<keyword evidence="3" id="KW-0472">Membrane</keyword>
<dbReference type="EMBL" id="JALPRX010000008">
    <property type="protein sequence ID" value="MCK8783249.1"/>
    <property type="molecule type" value="Genomic_DNA"/>
</dbReference>
<organism evidence="5 6">
    <name type="scientific">Roseomonas acroporae</name>
    <dbReference type="NCBI Taxonomy" id="2937791"/>
    <lineage>
        <taxon>Bacteria</taxon>
        <taxon>Pseudomonadati</taxon>
        <taxon>Pseudomonadota</taxon>
        <taxon>Alphaproteobacteria</taxon>
        <taxon>Acetobacterales</taxon>
        <taxon>Roseomonadaceae</taxon>
        <taxon>Roseomonas</taxon>
    </lineage>
</organism>
<keyword evidence="2 5" id="KW-0012">Acyltransferase</keyword>
<dbReference type="SUPFAM" id="SSF55729">
    <property type="entry name" value="Acyl-CoA N-acyltransferases (Nat)"/>
    <property type="match status" value="1"/>
</dbReference>
<keyword evidence="3" id="KW-1133">Transmembrane helix</keyword>
<dbReference type="PANTHER" id="PTHR43420:SF44">
    <property type="entry name" value="ACETYLTRANSFERASE YPEA"/>
    <property type="match status" value="1"/>
</dbReference>
<feature type="transmembrane region" description="Helical" evidence="3">
    <location>
        <begin position="78"/>
        <end position="97"/>
    </location>
</feature>
<evidence type="ECO:0000313" key="6">
    <source>
        <dbReference type="Proteomes" id="UP001139516"/>
    </source>
</evidence>
<reference evidence="5" key="1">
    <citation type="submission" date="2022-04" db="EMBL/GenBank/DDBJ databases">
        <title>Roseomonas acroporae sp. nov., isolated from coral Acropora digitifera.</title>
        <authorList>
            <person name="Sun H."/>
        </authorList>
    </citation>
    <scope>NUCLEOTIDE SEQUENCE</scope>
    <source>
        <strain evidence="5">NAR14</strain>
    </source>
</reference>
<dbReference type="PROSITE" id="PS51186">
    <property type="entry name" value="GNAT"/>
    <property type="match status" value="1"/>
</dbReference>
<evidence type="ECO:0000256" key="1">
    <source>
        <dbReference type="ARBA" id="ARBA00022679"/>
    </source>
</evidence>
<keyword evidence="3" id="KW-0812">Transmembrane</keyword>
<evidence type="ECO:0000313" key="5">
    <source>
        <dbReference type="EMBL" id="MCK8783249.1"/>
    </source>
</evidence>
<gene>
    <name evidence="5" type="ORF">M0638_02495</name>
</gene>
<keyword evidence="6" id="KW-1185">Reference proteome</keyword>
<dbReference type="GO" id="GO:0016747">
    <property type="term" value="F:acyltransferase activity, transferring groups other than amino-acyl groups"/>
    <property type="evidence" value="ECO:0007669"/>
    <property type="project" value="InterPro"/>
</dbReference>
<evidence type="ECO:0000256" key="3">
    <source>
        <dbReference type="SAM" id="Phobius"/>
    </source>
</evidence>
<accession>A0A9X1Y3G9</accession>
<dbReference type="Pfam" id="PF00583">
    <property type="entry name" value="Acetyltransf_1"/>
    <property type="match status" value="1"/>
</dbReference>
<dbReference type="EC" id="2.3.1.-" evidence="5"/>
<dbReference type="Proteomes" id="UP001139516">
    <property type="component" value="Unassembled WGS sequence"/>
</dbReference>
<protein>
    <submittedName>
        <fullName evidence="5">GNAT family N-acetyltransferase</fullName>
        <ecNumber evidence="5">2.3.1.-</ecNumber>
    </submittedName>
</protein>
<sequence>MRAAGAADAPSLAALHALAFPAEKWGPDAIALMLELPGTVALQRPGEGFVLLRAAAGEAEILTLAVAPAARRRGCGGALLAAALAAAAALGALAMFLEVAAGNAAARALYAAAGFTQVGLRRRYYADRSDALVLRRDLAPIEDGPDRPRA</sequence>
<dbReference type="PANTHER" id="PTHR43420">
    <property type="entry name" value="ACETYLTRANSFERASE"/>
    <property type="match status" value="1"/>
</dbReference>
<dbReference type="InterPro" id="IPR016181">
    <property type="entry name" value="Acyl_CoA_acyltransferase"/>
</dbReference>